<evidence type="ECO:0000256" key="5">
    <source>
        <dbReference type="SAM" id="MobiDB-lite"/>
    </source>
</evidence>
<feature type="region of interest" description="Disordered" evidence="5">
    <location>
        <begin position="1"/>
        <end position="26"/>
    </location>
</feature>
<keyword evidence="3 4" id="KW-0539">Nucleus</keyword>
<dbReference type="InterPro" id="IPR050342">
    <property type="entry name" value="HMGB"/>
</dbReference>
<reference evidence="7 8" key="1">
    <citation type="submission" date="2024-10" db="EMBL/GenBank/DDBJ databases">
        <title>Updated reference genomes for cyclostephanoid diatoms.</title>
        <authorList>
            <person name="Roberts W.R."/>
            <person name="Alverson A.J."/>
        </authorList>
    </citation>
    <scope>NUCLEOTIDE SEQUENCE [LARGE SCALE GENOMIC DNA]</scope>
    <source>
        <strain evidence="7 8">AJA010-31</strain>
    </source>
</reference>
<name>A0ABD3P8Z9_9STRA</name>
<dbReference type="Proteomes" id="UP001530400">
    <property type="component" value="Unassembled WGS sequence"/>
</dbReference>
<evidence type="ECO:0000256" key="3">
    <source>
        <dbReference type="ARBA" id="ARBA00023242"/>
    </source>
</evidence>
<accession>A0ABD3P8Z9</accession>
<feature type="region of interest" description="Disordered" evidence="5">
    <location>
        <begin position="45"/>
        <end position="68"/>
    </location>
</feature>
<evidence type="ECO:0000256" key="1">
    <source>
        <dbReference type="ARBA" id="ARBA00004123"/>
    </source>
</evidence>
<keyword evidence="8" id="KW-1185">Reference proteome</keyword>
<dbReference type="Gene3D" id="1.10.30.10">
    <property type="entry name" value="High mobility group box domain"/>
    <property type="match status" value="1"/>
</dbReference>
<dbReference type="PANTHER" id="PTHR48112">
    <property type="entry name" value="HIGH MOBILITY GROUP PROTEIN DSP1"/>
    <property type="match status" value="1"/>
</dbReference>
<feature type="DNA-binding region" description="HMG box" evidence="4">
    <location>
        <begin position="251"/>
        <end position="318"/>
    </location>
</feature>
<dbReference type="EMBL" id="JALLPJ020000732">
    <property type="protein sequence ID" value="KAL3784316.1"/>
    <property type="molecule type" value="Genomic_DNA"/>
</dbReference>
<dbReference type="SUPFAM" id="SSF47095">
    <property type="entry name" value="HMG-box"/>
    <property type="match status" value="1"/>
</dbReference>
<organism evidence="7 8">
    <name type="scientific">Cyclotella atomus</name>
    <dbReference type="NCBI Taxonomy" id="382360"/>
    <lineage>
        <taxon>Eukaryota</taxon>
        <taxon>Sar</taxon>
        <taxon>Stramenopiles</taxon>
        <taxon>Ochrophyta</taxon>
        <taxon>Bacillariophyta</taxon>
        <taxon>Coscinodiscophyceae</taxon>
        <taxon>Thalassiosirophycidae</taxon>
        <taxon>Stephanodiscales</taxon>
        <taxon>Stephanodiscaceae</taxon>
        <taxon>Cyclotella</taxon>
    </lineage>
</organism>
<dbReference type="InterPro" id="IPR036910">
    <property type="entry name" value="HMG_box_dom_sf"/>
</dbReference>
<evidence type="ECO:0000256" key="2">
    <source>
        <dbReference type="ARBA" id="ARBA00023125"/>
    </source>
</evidence>
<evidence type="ECO:0000256" key="4">
    <source>
        <dbReference type="PROSITE-ProRule" id="PRU00267"/>
    </source>
</evidence>
<dbReference type="SMART" id="SM00398">
    <property type="entry name" value="HMG"/>
    <property type="match status" value="1"/>
</dbReference>
<dbReference type="AlphaFoldDB" id="A0ABD3P8Z9"/>
<dbReference type="Pfam" id="PF00505">
    <property type="entry name" value="HMG_box"/>
    <property type="match status" value="1"/>
</dbReference>
<comment type="caution">
    <text evidence="7">The sequence shown here is derived from an EMBL/GenBank/DDBJ whole genome shotgun (WGS) entry which is preliminary data.</text>
</comment>
<evidence type="ECO:0000313" key="8">
    <source>
        <dbReference type="Proteomes" id="UP001530400"/>
    </source>
</evidence>
<dbReference type="InterPro" id="IPR009071">
    <property type="entry name" value="HMG_box_dom"/>
</dbReference>
<comment type="subcellular location">
    <subcellularLocation>
        <location evidence="1">Nucleus</location>
    </subcellularLocation>
</comment>
<dbReference type="GO" id="GO:0003677">
    <property type="term" value="F:DNA binding"/>
    <property type="evidence" value="ECO:0007669"/>
    <property type="project" value="UniProtKB-UniRule"/>
</dbReference>
<dbReference type="PRINTS" id="PR00886">
    <property type="entry name" value="HIGHMOBLTY12"/>
</dbReference>
<sequence length="333" mass="37152">MNIVKKVNRLNLDPSKGASRTDSTSAANVRELVSDKENINKASFSELRGPTKSPHTKATNRYEHQQSKIKSDIFRLANPTVPGSTFKPTPSNLFTQPTEADQKESHPFAAPTPQAISYLGTQPRYLQRNTAPVTDHGGYNQQNIIYQPSLAAAAACVQFYSGCPLKGTVDDGFDHLEAKTVLYQSDACKNSIINIASSTKSDELESQTNTAIDLNTSTYGSSGTVTTQPKTASSKNHILRNKRRSRTLMRSKRSKSAFVFYQIEMRPFIKNEFPGISFGDTSKVLGLRWKSLESEQKRKYQIMAMNDRERYYKELAYEAKLYAEKCNSNSSGS</sequence>
<keyword evidence="2 4" id="KW-0238">DNA-binding</keyword>
<evidence type="ECO:0000313" key="7">
    <source>
        <dbReference type="EMBL" id="KAL3784316.1"/>
    </source>
</evidence>
<feature type="domain" description="HMG box" evidence="6">
    <location>
        <begin position="251"/>
        <end position="318"/>
    </location>
</feature>
<dbReference type="PANTHER" id="PTHR48112:SF32">
    <property type="entry name" value="HIGH MOBILITY GROUP PROTEIN B3"/>
    <property type="match status" value="1"/>
</dbReference>
<dbReference type="GO" id="GO:0005634">
    <property type="term" value="C:nucleus"/>
    <property type="evidence" value="ECO:0007669"/>
    <property type="project" value="UniProtKB-SubCell"/>
</dbReference>
<gene>
    <name evidence="7" type="ORF">ACHAWO_004566</name>
</gene>
<proteinExistence type="predicted"/>
<evidence type="ECO:0000259" key="6">
    <source>
        <dbReference type="PROSITE" id="PS50118"/>
    </source>
</evidence>
<dbReference type="PROSITE" id="PS50118">
    <property type="entry name" value="HMG_BOX_2"/>
    <property type="match status" value="1"/>
</dbReference>
<protein>
    <recommendedName>
        <fullName evidence="6">HMG box domain-containing protein</fullName>
    </recommendedName>
</protein>